<organism evidence="2 3">
    <name type="scientific">Enterococcus hirae</name>
    <dbReference type="NCBI Taxonomy" id="1354"/>
    <lineage>
        <taxon>Bacteria</taxon>
        <taxon>Bacillati</taxon>
        <taxon>Bacillota</taxon>
        <taxon>Bacilli</taxon>
        <taxon>Lactobacillales</taxon>
        <taxon>Enterococcaceae</taxon>
        <taxon>Enterococcus</taxon>
    </lineage>
</organism>
<comment type="caution">
    <text evidence="2">The sequence shown here is derived from an EMBL/GenBank/DDBJ whole genome shotgun (WGS) entry which is preliminary data.</text>
</comment>
<proteinExistence type="predicted"/>
<evidence type="ECO:0000256" key="1">
    <source>
        <dbReference type="SAM" id="MobiDB-lite"/>
    </source>
</evidence>
<feature type="region of interest" description="Disordered" evidence="1">
    <location>
        <begin position="537"/>
        <end position="570"/>
    </location>
</feature>
<dbReference type="RefSeq" id="WP_010737557.1">
    <property type="nucleotide sequence ID" value="NZ_CABEEP010000001.1"/>
</dbReference>
<protein>
    <submittedName>
        <fullName evidence="2">Uncharacterized protein</fullName>
    </submittedName>
</protein>
<dbReference type="AlphaFoldDB" id="A0A7Z9DIF6"/>
<name>A0A7Z9DIF6_ENTHR</name>
<feature type="compositionally biased region" description="Polar residues" evidence="1">
    <location>
        <begin position="537"/>
        <end position="550"/>
    </location>
</feature>
<sequence>MPETNNQIEGSTLTNDQELYKHLNFSEEEIETDQQQKIGERIDVNDHILLDGMISNHQNEFSKLPDDIKIPSEKIRNIHDDNPMNKLLCLHQGKLYYIENLDPQKGEKKAYVIAEEVWYGNKRLFQASIQHNINQTLISFAETTKNKKNGTRTLLASPSLVYNIIKNNEIFENAKETQRIARTVAQPDPTYIGERLKIGIPKYGTRDPEMKVQLMLHEDKLYQIDRQNKQSKLLADNVKYQDGTIYKRNEQGLRMVLFRPNTLKKSHNIGWIRSFFSKEKREKTQTKYVRADTLADINQRLQYFEIMEKKDQIESKPWPEVDVDSIPSLKKLTIVKDPNLHNDKDPIYYDYDKSALYKLEINDRGKVQKAYLLTNKHLDKQLHKSDLALNDINKSIKLNLFPVPKLFSGLEWTQKGEIEKKVAHFIEFQKMIAHKNRNKDVYTLLLKDTNLYLVDHKSKVAMKVAANVNFEDGKIKSDNKILLSNLSHNENMKWPISSYKASKIFEIAKINQSRNIAQTRNSLEGLTMHAQNFTKTEKNVQNQTQSLTKNSPKKTRMAPNLSDRPVGTSR</sequence>
<dbReference type="EMBL" id="CABEEP010000001">
    <property type="protein sequence ID" value="VTQ63952.1"/>
    <property type="molecule type" value="Genomic_DNA"/>
</dbReference>
<reference evidence="2 3" key="1">
    <citation type="submission" date="2019-05" db="EMBL/GenBank/DDBJ databases">
        <authorList>
            <consortium name="Pathogen Informatics"/>
        </authorList>
    </citation>
    <scope>NUCLEOTIDE SEQUENCE [LARGE SCALE GENOMIC DNA]</scope>
    <source>
        <strain evidence="2 3">NCTC12204</strain>
    </source>
</reference>
<accession>A0A7Z9DIF6</accession>
<evidence type="ECO:0000313" key="2">
    <source>
        <dbReference type="EMBL" id="VTQ63952.1"/>
    </source>
</evidence>
<gene>
    <name evidence="2" type="ORF">NCTC12204_01394</name>
</gene>
<evidence type="ECO:0000313" key="3">
    <source>
        <dbReference type="Proteomes" id="UP000352698"/>
    </source>
</evidence>
<dbReference type="Proteomes" id="UP000352698">
    <property type="component" value="Unassembled WGS sequence"/>
</dbReference>